<dbReference type="InterPro" id="IPR036397">
    <property type="entry name" value="RNaseH_sf"/>
</dbReference>
<dbReference type="PANTHER" id="PTHR47074:SF11">
    <property type="entry name" value="REVERSE TRANSCRIPTASE-LIKE PROTEIN"/>
    <property type="match status" value="1"/>
</dbReference>
<proteinExistence type="predicted"/>
<dbReference type="PANTHER" id="PTHR47074">
    <property type="entry name" value="BNAC02G40300D PROTEIN"/>
    <property type="match status" value="1"/>
</dbReference>
<accession>A0AAP0K7G9</accession>
<dbReference type="Proteomes" id="UP001417504">
    <property type="component" value="Unassembled WGS sequence"/>
</dbReference>
<dbReference type="GO" id="GO:0004523">
    <property type="term" value="F:RNA-DNA hybrid ribonuclease activity"/>
    <property type="evidence" value="ECO:0007669"/>
    <property type="project" value="InterPro"/>
</dbReference>
<organism evidence="2 3">
    <name type="scientific">Stephania japonica</name>
    <dbReference type="NCBI Taxonomy" id="461633"/>
    <lineage>
        <taxon>Eukaryota</taxon>
        <taxon>Viridiplantae</taxon>
        <taxon>Streptophyta</taxon>
        <taxon>Embryophyta</taxon>
        <taxon>Tracheophyta</taxon>
        <taxon>Spermatophyta</taxon>
        <taxon>Magnoliopsida</taxon>
        <taxon>Ranunculales</taxon>
        <taxon>Menispermaceae</taxon>
        <taxon>Menispermoideae</taxon>
        <taxon>Cissampelideae</taxon>
        <taxon>Stephania</taxon>
    </lineage>
</organism>
<dbReference type="Gene3D" id="3.30.420.10">
    <property type="entry name" value="Ribonuclease H-like superfamily/Ribonuclease H"/>
    <property type="match status" value="1"/>
</dbReference>
<reference evidence="2 3" key="1">
    <citation type="submission" date="2024-01" db="EMBL/GenBank/DDBJ databases">
        <title>Genome assemblies of Stephania.</title>
        <authorList>
            <person name="Yang L."/>
        </authorList>
    </citation>
    <scope>NUCLEOTIDE SEQUENCE [LARGE SCALE GENOMIC DNA]</scope>
    <source>
        <strain evidence="2">QJT</strain>
        <tissue evidence="2">Leaf</tissue>
    </source>
</reference>
<dbReference type="CDD" id="cd06222">
    <property type="entry name" value="RNase_H_like"/>
    <property type="match status" value="1"/>
</dbReference>
<dbReference type="InterPro" id="IPR044730">
    <property type="entry name" value="RNase_H-like_dom_plant"/>
</dbReference>
<evidence type="ECO:0000313" key="2">
    <source>
        <dbReference type="EMBL" id="KAK9146057.1"/>
    </source>
</evidence>
<evidence type="ECO:0000259" key="1">
    <source>
        <dbReference type="Pfam" id="PF13456"/>
    </source>
</evidence>
<gene>
    <name evidence="2" type="ORF">Sjap_005960</name>
</gene>
<evidence type="ECO:0000313" key="3">
    <source>
        <dbReference type="Proteomes" id="UP001417504"/>
    </source>
</evidence>
<protein>
    <recommendedName>
        <fullName evidence="1">RNase H type-1 domain-containing protein</fullName>
    </recommendedName>
</protein>
<dbReference type="EMBL" id="JBBNAE010000002">
    <property type="protein sequence ID" value="KAK9146057.1"/>
    <property type="molecule type" value="Genomic_DNA"/>
</dbReference>
<sequence>MALRFKCLIRDNVDQFVVGYSSTRPVKWKPNLAEAVALRDSLVWLETQSINRLHIEIDGQVVISGLKREGRDLNKFGVLIQECKLILSRHREWKTSFVRKQANGAAHELVWLSYSSE</sequence>
<dbReference type="InterPro" id="IPR002156">
    <property type="entry name" value="RNaseH_domain"/>
</dbReference>
<feature type="domain" description="RNase H type-1" evidence="1">
    <location>
        <begin position="7"/>
        <end position="110"/>
    </location>
</feature>
<dbReference type="InterPro" id="IPR052929">
    <property type="entry name" value="RNase_H-like_EbsB-rel"/>
</dbReference>
<dbReference type="AlphaFoldDB" id="A0AAP0K7G9"/>
<name>A0AAP0K7G9_9MAGN</name>
<keyword evidence="3" id="KW-1185">Reference proteome</keyword>
<dbReference type="GO" id="GO:0003676">
    <property type="term" value="F:nucleic acid binding"/>
    <property type="evidence" value="ECO:0007669"/>
    <property type="project" value="InterPro"/>
</dbReference>
<comment type="caution">
    <text evidence="2">The sequence shown here is derived from an EMBL/GenBank/DDBJ whole genome shotgun (WGS) entry which is preliminary data.</text>
</comment>
<dbReference type="Pfam" id="PF13456">
    <property type="entry name" value="RVT_3"/>
    <property type="match status" value="1"/>
</dbReference>